<feature type="domain" description="LysM" evidence="2">
    <location>
        <begin position="258"/>
        <end position="302"/>
    </location>
</feature>
<comment type="caution">
    <text evidence="3">The sequence shown here is derived from an EMBL/GenBank/DDBJ whole genome shotgun (WGS) entry which is preliminary data.</text>
</comment>
<dbReference type="PANTHER" id="PTHR47281">
    <property type="entry name" value="OS09G0557700 PROTEIN"/>
    <property type="match status" value="1"/>
</dbReference>
<evidence type="ECO:0000256" key="1">
    <source>
        <dbReference type="SAM" id="Phobius"/>
    </source>
</evidence>
<dbReference type="AlphaFoldDB" id="A0A835GTT3"/>
<dbReference type="SMART" id="SM00257">
    <property type="entry name" value="LysM"/>
    <property type="match status" value="1"/>
</dbReference>
<dbReference type="InterPro" id="IPR018392">
    <property type="entry name" value="LysM"/>
</dbReference>
<dbReference type="CDD" id="cd00118">
    <property type="entry name" value="LysM"/>
    <property type="match status" value="1"/>
</dbReference>
<dbReference type="OrthoDB" id="1885111at2759"/>
<dbReference type="InterPro" id="IPR057443">
    <property type="entry name" value="At5g54830-like"/>
</dbReference>
<keyword evidence="1" id="KW-0812">Transmembrane</keyword>
<keyword evidence="1" id="KW-1133">Transmembrane helix</keyword>
<dbReference type="InterPro" id="IPR045879">
    <property type="entry name" value="B561A"/>
</dbReference>
<dbReference type="Pfam" id="PF01476">
    <property type="entry name" value="LysM"/>
    <property type="match status" value="1"/>
</dbReference>
<dbReference type="Pfam" id="PF25489">
    <property type="entry name" value="At5g54830"/>
    <property type="match status" value="1"/>
</dbReference>
<dbReference type="EMBL" id="JADFTS010000009">
    <property type="protein sequence ID" value="KAF9587461.1"/>
    <property type="molecule type" value="Genomic_DNA"/>
</dbReference>
<dbReference type="PANTHER" id="PTHR47281:SF1">
    <property type="entry name" value="OS09G0557700 PROTEIN"/>
    <property type="match status" value="1"/>
</dbReference>
<name>A0A835GTT3_9MAGN</name>
<evidence type="ECO:0000259" key="2">
    <source>
        <dbReference type="PROSITE" id="PS51782"/>
    </source>
</evidence>
<gene>
    <name evidence="3" type="ORF">IFM89_003400</name>
</gene>
<evidence type="ECO:0000313" key="4">
    <source>
        <dbReference type="Proteomes" id="UP000631114"/>
    </source>
</evidence>
<keyword evidence="1" id="KW-0472">Membrane</keyword>
<feature type="transmembrane region" description="Helical" evidence="1">
    <location>
        <begin position="216"/>
        <end position="237"/>
    </location>
</feature>
<organism evidence="3 4">
    <name type="scientific">Coptis chinensis</name>
    <dbReference type="NCBI Taxonomy" id="261450"/>
    <lineage>
        <taxon>Eukaryota</taxon>
        <taxon>Viridiplantae</taxon>
        <taxon>Streptophyta</taxon>
        <taxon>Embryophyta</taxon>
        <taxon>Tracheophyta</taxon>
        <taxon>Spermatophyta</taxon>
        <taxon>Magnoliopsida</taxon>
        <taxon>Ranunculales</taxon>
        <taxon>Ranunculaceae</taxon>
        <taxon>Coptidoideae</taxon>
        <taxon>Coptis</taxon>
    </lineage>
</organism>
<keyword evidence="4" id="KW-1185">Reference proteome</keyword>
<dbReference type="SUPFAM" id="SSF54106">
    <property type="entry name" value="LysM domain"/>
    <property type="match status" value="1"/>
</dbReference>
<accession>A0A835GTT3</accession>
<dbReference type="Proteomes" id="UP000631114">
    <property type="component" value="Unassembled WGS sequence"/>
</dbReference>
<dbReference type="InterPro" id="IPR036779">
    <property type="entry name" value="LysM_dom_sf"/>
</dbReference>
<protein>
    <recommendedName>
        <fullName evidence="2">LysM domain-containing protein</fullName>
    </recommendedName>
</protein>
<dbReference type="PROSITE" id="PS51782">
    <property type="entry name" value="LYSM"/>
    <property type="match status" value="1"/>
</dbReference>
<dbReference type="Gene3D" id="3.10.350.10">
    <property type="entry name" value="LysM domain"/>
    <property type="match status" value="1"/>
</dbReference>
<sequence>MKGRVETAVIRLKRQISSSGIDSILGVLRCLNNMGLKVRTIRSEFSVSEFLAALKLIGYDNVYAFRQGFTEEGMPFADDYYITKYSECLISKDGKAQGLCLDSIYEGSNPVGLVNNTRILRGKVYYQSLYGQKMGWKVQVVDGGLSDMYINSVFLDDQQVTLFWTLSEDSITIAARGEKKSGYLAIGFARIIYYKYRTTMDRQITRSKIRKTMAKANSMAVTIFLNLALIFLLAFMVDGRLFGGAAVLKKQPTPHCKSVYGVHQGDTCFEIAQQLNMTIEYFNVINPNLNCNKLFIGQWVCVDGVLS</sequence>
<proteinExistence type="predicted"/>
<evidence type="ECO:0000313" key="3">
    <source>
        <dbReference type="EMBL" id="KAF9587461.1"/>
    </source>
</evidence>
<reference evidence="3 4" key="1">
    <citation type="submission" date="2020-10" db="EMBL/GenBank/DDBJ databases">
        <title>The Coptis chinensis genome and diversification of protoberbering-type alkaloids.</title>
        <authorList>
            <person name="Wang B."/>
            <person name="Shu S."/>
            <person name="Song C."/>
            <person name="Liu Y."/>
        </authorList>
    </citation>
    <scope>NUCLEOTIDE SEQUENCE [LARGE SCALE GENOMIC DNA]</scope>
    <source>
        <strain evidence="3">HL-2020</strain>
        <tissue evidence="3">Leaf</tissue>
    </source>
</reference>